<evidence type="ECO:0000256" key="3">
    <source>
        <dbReference type="SAM" id="MobiDB-lite"/>
    </source>
</evidence>
<dbReference type="AlphaFoldDB" id="A0A1H9WTC6"/>
<evidence type="ECO:0000313" key="5">
    <source>
        <dbReference type="EMBL" id="SES37051.1"/>
    </source>
</evidence>
<evidence type="ECO:0000259" key="4">
    <source>
        <dbReference type="PROSITE" id="PS51900"/>
    </source>
</evidence>
<dbReference type="InterPro" id="IPR004107">
    <property type="entry name" value="Integrase_SAM-like_N"/>
</dbReference>
<reference evidence="6" key="1">
    <citation type="submission" date="2016-10" db="EMBL/GenBank/DDBJ databases">
        <authorList>
            <person name="Varghese N."/>
            <person name="Submissions S."/>
        </authorList>
    </citation>
    <scope>NUCLEOTIDE SEQUENCE [LARGE SCALE GENOMIC DNA]</scope>
    <source>
        <strain evidence="6">CGMCC 4.578</strain>
    </source>
</reference>
<keyword evidence="6" id="KW-1185">Reference proteome</keyword>
<proteinExistence type="predicted"/>
<evidence type="ECO:0000313" key="6">
    <source>
        <dbReference type="Proteomes" id="UP000199028"/>
    </source>
</evidence>
<accession>A0A1H9WTC6</accession>
<gene>
    <name evidence="5" type="ORF">SAMN05216195_112202</name>
</gene>
<protein>
    <submittedName>
        <fullName evidence="5">AP2-like DNA-binding integrase domain-containing protein</fullName>
    </submittedName>
</protein>
<sequence>MKNPNRGRVYRRCACRDADGRQFGARCPKLANRKHGSWTYAVDLPTLDGKRRTRRRSSFTTKTDAQVALSKVLEYERTGIVIEDRQTVADYLLGWLRGKASTLKPTTMANYHAYVHKDLIPHIGLIRLEDLSHQHVVLYVRNQLEAGRGHTTLRRCLATLSSALGDAVRQHRLPYNAAKYVSVTRPTKYEPVCWSPAEAAKFLKYCADHNEPLTNLFELISGTGMRKGRGARPALGRRPPRRARALRPPDVVQRQQLHASLHDSQDQEQPRLGRALRQGGRRASESSRAPTQPRAGVHPTRRTTTTSGVRPAPTPQAHRAGRTAQNPRPRPASLRRDHHAQLASSTGHGVQDAAPFDLVDDNGDLRPPAPARCTRRSEGDRDGVERS</sequence>
<evidence type="ECO:0000256" key="2">
    <source>
        <dbReference type="PROSITE-ProRule" id="PRU01248"/>
    </source>
</evidence>
<dbReference type="GO" id="GO:0003677">
    <property type="term" value="F:DNA binding"/>
    <property type="evidence" value="ECO:0007669"/>
    <property type="project" value="UniProtKB-UniRule"/>
</dbReference>
<organism evidence="5 6">
    <name type="scientific">Lentzea flaviverrucosa</name>
    <dbReference type="NCBI Taxonomy" id="200379"/>
    <lineage>
        <taxon>Bacteria</taxon>
        <taxon>Bacillati</taxon>
        <taxon>Actinomycetota</taxon>
        <taxon>Actinomycetes</taxon>
        <taxon>Pseudonocardiales</taxon>
        <taxon>Pseudonocardiaceae</taxon>
        <taxon>Lentzea</taxon>
    </lineage>
</organism>
<name>A0A1H9WTC6_9PSEU</name>
<dbReference type="InterPro" id="IPR010998">
    <property type="entry name" value="Integrase_recombinase_N"/>
</dbReference>
<keyword evidence="1 2" id="KW-0238">DNA-binding</keyword>
<dbReference type="Proteomes" id="UP000199028">
    <property type="component" value="Unassembled WGS sequence"/>
</dbReference>
<dbReference type="GO" id="GO:0015074">
    <property type="term" value="P:DNA integration"/>
    <property type="evidence" value="ECO:0007669"/>
    <property type="project" value="InterPro"/>
</dbReference>
<dbReference type="EMBL" id="FOFT01000012">
    <property type="protein sequence ID" value="SES37051.1"/>
    <property type="molecule type" value="Genomic_DNA"/>
</dbReference>
<feature type="domain" description="Core-binding (CB)" evidence="4">
    <location>
        <begin position="86"/>
        <end position="168"/>
    </location>
</feature>
<evidence type="ECO:0000256" key="1">
    <source>
        <dbReference type="ARBA" id="ARBA00023125"/>
    </source>
</evidence>
<dbReference type="SUPFAM" id="SSF56349">
    <property type="entry name" value="DNA breaking-rejoining enzymes"/>
    <property type="match status" value="1"/>
</dbReference>
<feature type="compositionally biased region" description="Basic and acidic residues" evidence="3">
    <location>
        <begin position="375"/>
        <end position="387"/>
    </location>
</feature>
<feature type="region of interest" description="Disordered" evidence="3">
    <location>
        <begin position="224"/>
        <end position="387"/>
    </location>
</feature>
<dbReference type="InterPro" id="IPR044068">
    <property type="entry name" value="CB"/>
</dbReference>
<dbReference type="PROSITE" id="PS51900">
    <property type="entry name" value="CB"/>
    <property type="match status" value="1"/>
</dbReference>
<dbReference type="Gene3D" id="1.10.150.130">
    <property type="match status" value="1"/>
</dbReference>
<dbReference type="InterPro" id="IPR011010">
    <property type="entry name" value="DNA_brk_join_enz"/>
</dbReference>
<feature type="compositionally biased region" description="Basic and acidic residues" evidence="3">
    <location>
        <begin position="260"/>
        <end position="271"/>
    </location>
</feature>
<dbReference type="Pfam" id="PF14659">
    <property type="entry name" value="Phage_int_SAM_3"/>
    <property type="match status" value="1"/>
</dbReference>